<dbReference type="RefSeq" id="XP_069202669.1">
    <property type="nucleotide sequence ID" value="XM_069344845.1"/>
</dbReference>
<keyword evidence="3 5" id="KW-1133">Transmembrane helix</keyword>
<dbReference type="GeneID" id="95978803"/>
<organism evidence="6 7">
    <name type="scientific">Neodothiora populina</name>
    <dbReference type="NCBI Taxonomy" id="2781224"/>
    <lineage>
        <taxon>Eukaryota</taxon>
        <taxon>Fungi</taxon>
        <taxon>Dikarya</taxon>
        <taxon>Ascomycota</taxon>
        <taxon>Pezizomycotina</taxon>
        <taxon>Dothideomycetes</taxon>
        <taxon>Dothideomycetidae</taxon>
        <taxon>Dothideales</taxon>
        <taxon>Dothioraceae</taxon>
        <taxon>Neodothiora</taxon>
    </lineage>
</organism>
<dbReference type="Proteomes" id="UP001562354">
    <property type="component" value="Unassembled WGS sequence"/>
</dbReference>
<reference evidence="6 7" key="1">
    <citation type="submission" date="2024-07" db="EMBL/GenBank/DDBJ databases">
        <title>Draft sequence of the Neodothiora populina.</title>
        <authorList>
            <person name="Drown D.D."/>
            <person name="Schuette U.S."/>
            <person name="Buechlein A.B."/>
            <person name="Rusch D.R."/>
            <person name="Winton L.W."/>
            <person name="Adams G.A."/>
        </authorList>
    </citation>
    <scope>NUCLEOTIDE SEQUENCE [LARGE SCALE GENOMIC DNA]</scope>
    <source>
        <strain evidence="6 7">CPC 39397</strain>
    </source>
</reference>
<dbReference type="SUPFAM" id="SSF161084">
    <property type="entry name" value="MAPEG domain-like"/>
    <property type="match status" value="1"/>
</dbReference>
<accession>A0ABR3PKV9</accession>
<evidence type="ECO:0000256" key="4">
    <source>
        <dbReference type="ARBA" id="ARBA00023136"/>
    </source>
</evidence>
<sequence>MAAAALDLTRNLSLYCIPAAWVLSIIPHFYAASLGKFDNKYPRGYIKAVEADQAVDKATKGKILRAEAAQQNGFENVGLFAAAVVAGNIAKLDNWTLNALAGGYLASRVAYNLIYITNETDAMANARTMAFLSGVGMIFTLFIKSGNALVNHL</sequence>
<comment type="caution">
    <text evidence="6">The sequence shown here is derived from an EMBL/GenBank/DDBJ whole genome shotgun (WGS) entry which is preliminary data.</text>
</comment>
<keyword evidence="2 5" id="KW-0812">Transmembrane</keyword>
<dbReference type="EMBL" id="JBFMKM010000004">
    <property type="protein sequence ID" value="KAL1306396.1"/>
    <property type="molecule type" value="Genomic_DNA"/>
</dbReference>
<keyword evidence="7" id="KW-1185">Reference proteome</keyword>
<dbReference type="Pfam" id="PF01124">
    <property type="entry name" value="MAPEG"/>
    <property type="match status" value="1"/>
</dbReference>
<protein>
    <submittedName>
        <fullName evidence="6">Uncharacterized protein</fullName>
    </submittedName>
</protein>
<dbReference type="InterPro" id="IPR023352">
    <property type="entry name" value="MAPEG-like_dom_sf"/>
</dbReference>
<proteinExistence type="predicted"/>
<evidence type="ECO:0000313" key="6">
    <source>
        <dbReference type="EMBL" id="KAL1306396.1"/>
    </source>
</evidence>
<dbReference type="Gene3D" id="1.20.120.550">
    <property type="entry name" value="Membrane associated eicosanoid/glutathione metabolism-like domain"/>
    <property type="match status" value="1"/>
</dbReference>
<evidence type="ECO:0000313" key="7">
    <source>
        <dbReference type="Proteomes" id="UP001562354"/>
    </source>
</evidence>
<evidence type="ECO:0000256" key="1">
    <source>
        <dbReference type="ARBA" id="ARBA00004370"/>
    </source>
</evidence>
<dbReference type="PANTHER" id="PTHR35371">
    <property type="entry name" value="INNER MEMBRANE PROTEIN"/>
    <property type="match status" value="1"/>
</dbReference>
<evidence type="ECO:0000256" key="5">
    <source>
        <dbReference type="SAM" id="Phobius"/>
    </source>
</evidence>
<dbReference type="PANTHER" id="PTHR35371:SF1">
    <property type="entry name" value="BLR7753 PROTEIN"/>
    <property type="match status" value="1"/>
</dbReference>
<evidence type="ECO:0000256" key="2">
    <source>
        <dbReference type="ARBA" id="ARBA00022692"/>
    </source>
</evidence>
<feature type="transmembrane region" description="Helical" evidence="5">
    <location>
        <begin position="12"/>
        <end position="31"/>
    </location>
</feature>
<dbReference type="InterPro" id="IPR001129">
    <property type="entry name" value="Membr-assoc_MAPEG"/>
</dbReference>
<name>A0ABR3PKV9_9PEZI</name>
<feature type="transmembrane region" description="Helical" evidence="5">
    <location>
        <begin position="129"/>
        <end position="150"/>
    </location>
</feature>
<gene>
    <name evidence="6" type="ORF">AAFC00_005103</name>
</gene>
<keyword evidence="4 5" id="KW-0472">Membrane</keyword>
<comment type="subcellular location">
    <subcellularLocation>
        <location evidence="1">Membrane</location>
    </subcellularLocation>
</comment>
<evidence type="ECO:0000256" key="3">
    <source>
        <dbReference type="ARBA" id="ARBA00022989"/>
    </source>
</evidence>